<evidence type="ECO:0000256" key="1">
    <source>
        <dbReference type="ARBA" id="ARBA00022603"/>
    </source>
</evidence>
<evidence type="ECO:0000259" key="3">
    <source>
        <dbReference type="Pfam" id="PF13649"/>
    </source>
</evidence>
<dbReference type="GO" id="GO:0008168">
    <property type="term" value="F:methyltransferase activity"/>
    <property type="evidence" value="ECO:0007669"/>
    <property type="project" value="UniProtKB-KW"/>
</dbReference>
<sequence length="391" mass="42874">GPSAPKSLAGRVTQELPTVIVVVQYLYYYLERAKIEDNKGGEGEKEEGGEEAEGALRRSSTIMISSYIAVFIFALVMNDVPFAAAFRQSGKKESSQLHSGSILHELRGGGEVNDSNGANEVSTDAPISSQDVSKTMYNKQSTQWVRTEPRCLSDFTGRPVVFGMLADELSTGDRTVLDVGCGEGYCARKVVELGAARVVGCDISQGMIDSARQTAGDDERFRFYVSDAGNLLRCLKENSDGVGVQSDEFDVAIAVFLFNYLTSHDMEEVICQIYDALKSGGTFVFSVPHPSMIYAHDADSVFHLNSEGKGYFSARNEKILGQISTIDGTKLNVMSVHKTLGDYIQAISKAGFQIFDIREAGVTEEHMALHPEFFRSVQDRPLHLVFKLKKP</sequence>
<keyword evidence="5" id="KW-1185">Reference proteome</keyword>
<evidence type="ECO:0000256" key="2">
    <source>
        <dbReference type="ARBA" id="ARBA00022679"/>
    </source>
</evidence>
<accession>K0SS94</accession>
<dbReference type="PANTHER" id="PTHR43861:SF1">
    <property type="entry name" value="TRANS-ACONITATE 2-METHYLTRANSFERASE"/>
    <property type="match status" value="1"/>
</dbReference>
<evidence type="ECO:0000313" key="4">
    <source>
        <dbReference type="EMBL" id="EJK67864.1"/>
    </source>
</evidence>
<dbReference type="Proteomes" id="UP000266841">
    <property type="component" value="Unassembled WGS sequence"/>
</dbReference>
<evidence type="ECO:0000313" key="5">
    <source>
        <dbReference type="Proteomes" id="UP000266841"/>
    </source>
</evidence>
<reference evidence="4 5" key="1">
    <citation type="journal article" date="2012" name="Genome Biol.">
        <title>Genome and low-iron response of an oceanic diatom adapted to chronic iron limitation.</title>
        <authorList>
            <person name="Lommer M."/>
            <person name="Specht M."/>
            <person name="Roy A.S."/>
            <person name="Kraemer L."/>
            <person name="Andreson R."/>
            <person name="Gutowska M.A."/>
            <person name="Wolf J."/>
            <person name="Bergner S.V."/>
            <person name="Schilhabel M.B."/>
            <person name="Klostermeier U.C."/>
            <person name="Beiko R.G."/>
            <person name="Rosenstiel P."/>
            <person name="Hippler M."/>
            <person name="Laroche J."/>
        </authorList>
    </citation>
    <scope>NUCLEOTIDE SEQUENCE [LARGE SCALE GENOMIC DNA]</scope>
    <source>
        <strain evidence="4 5">CCMP1005</strain>
    </source>
</reference>
<feature type="domain" description="Methyltransferase" evidence="3">
    <location>
        <begin position="176"/>
        <end position="281"/>
    </location>
</feature>
<dbReference type="GO" id="GO:0032259">
    <property type="term" value="P:methylation"/>
    <property type="evidence" value="ECO:0007669"/>
    <property type="project" value="UniProtKB-KW"/>
</dbReference>
<dbReference type="EMBL" id="AGNL01012495">
    <property type="protein sequence ID" value="EJK67864.1"/>
    <property type="molecule type" value="Genomic_DNA"/>
</dbReference>
<feature type="non-terminal residue" evidence="4">
    <location>
        <position position="1"/>
    </location>
</feature>
<keyword evidence="2" id="KW-0808">Transferase</keyword>
<gene>
    <name evidence="4" type="ORF">THAOC_11038</name>
</gene>
<dbReference type="PANTHER" id="PTHR43861">
    <property type="entry name" value="TRANS-ACONITATE 2-METHYLTRANSFERASE-RELATED"/>
    <property type="match status" value="1"/>
</dbReference>
<dbReference type="CDD" id="cd02440">
    <property type="entry name" value="AdoMet_MTases"/>
    <property type="match status" value="1"/>
</dbReference>
<protein>
    <recommendedName>
        <fullName evidence="3">Methyltransferase domain-containing protein</fullName>
    </recommendedName>
</protein>
<dbReference type="eggNOG" id="ENOG502S0AA">
    <property type="taxonomic scope" value="Eukaryota"/>
</dbReference>
<dbReference type="Pfam" id="PF13649">
    <property type="entry name" value="Methyltransf_25"/>
    <property type="match status" value="1"/>
</dbReference>
<name>K0SS94_THAOC</name>
<dbReference type="Gene3D" id="3.40.50.150">
    <property type="entry name" value="Vaccinia Virus protein VP39"/>
    <property type="match status" value="1"/>
</dbReference>
<dbReference type="OrthoDB" id="66144at2759"/>
<comment type="caution">
    <text evidence="4">The sequence shown here is derived from an EMBL/GenBank/DDBJ whole genome shotgun (WGS) entry which is preliminary data.</text>
</comment>
<dbReference type="InterPro" id="IPR041698">
    <property type="entry name" value="Methyltransf_25"/>
</dbReference>
<proteinExistence type="predicted"/>
<dbReference type="SUPFAM" id="SSF53335">
    <property type="entry name" value="S-adenosyl-L-methionine-dependent methyltransferases"/>
    <property type="match status" value="1"/>
</dbReference>
<dbReference type="AlphaFoldDB" id="K0SS94"/>
<keyword evidence="1" id="KW-0489">Methyltransferase</keyword>
<dbReference type="InterPro" id="IPR029063">
    <property type="entry name" value="SAM-dependent_MTases_sf"/>
</dbReference>
<organism evidence="4 5">
    <name type="scientific">Thalassiosira oceanica</name>
    <name type="common">Marine diatom</name>
    <dbReference type="NCBI Taxonomy" id="159749"/>
    <lineage>
        <taxon>Eukaryota</taxon>
        <taxon>Sar</taxon>
        <taxon>Stramenopiles</taxon>
        <taxon>Ochrophyta</taxon>
        <taxon>Bacillariophyta</taxon>
        <taxon>Coscinodiscophyceae</taxon>
        <taxon>Thalassiosirophycidae</taxon>
        <taxon>Thalassiosirales</taxon>
        <taxon>Thalassiosiraceae</taxon>
        <taxon>Thalassiosira</taxon>
    </lineage>
</organism>